<gene>
    <name evidence="2" type="ORF">EJP69_28830</name>
</gene>
<dbReference type="EMBL" id="RXOE01000012">
    <property type="protein sequence ID" value="RTQ30686.1"/>
    <property type="molecule type" value="Genomic_DNA"/>
</dbReference>
<evidence type="ECO:0000256" key="1">
    <source>
        <dbReference type="SAM" id="MobiDB-lite"/>
    </source>
</evidence>
<comment type="caution">
    <text evidence="2">The sequence shown here is derived from an EMBL/GenBank/DDBJ whole genome shotgun (WGS) entry which is preliminary data.</text>
</comment>
<organism evidence="2 3">
    <name type="scientific">Variovorax gossypii</name>
    <dbReference type="NCBI Taxonomy" id="1679495"/>
    <lineage>
        <taxon>Bacteria</taxon>
        <taxon>Pseudomonadati</taxon>
        <taxon>Pseudomonadota</taxon>
        <taxon>Betaproteobacteria</taxon>
        <taxon>Burkholderiales</taxon>
        <taxon>Comamonadaceae</taxon>
        <taxon>Variovorax</taxon>
    </lineage>
</organism>
<dbReference type="Proteomes" id="UP000267418">
    <property type="component" value="Unassembled WGS sequence"/>
</dbReference>
<feature type="region of interest" description="Disordered" evidence="1">
    <location>
        <begin position="75"/>
        <end position="96"/>
    </location>
</feature>
<dbReference type="AlphaFoldDB" id="A0A431TDF5"/>
<keyword evidence="3" id="KW-1185">Reference proteome</keyword>
<sequence>MNEQTFIHETRSGPWTCTIYLLKSNEGDFSAVGDIAFRGRHRCKLVLCRPDISTEAGIAILKQQCISWIEQIEQAGKPTPPASPEQIRKSSPTDQP</sequence>
<dbReference type="RefSeq" id="WP_126473821.1">
    <property type="nucleotide sequence ID" value="NZ_RXOE01000012.1"/>
</dbReference>
<protein>
    <submittedName>
        <fullName evidence="2">Uncharacterized protein</fullName>
    </submittedName>
</protein>
<name>A0A431TDF5_9BURK</name>
<evidence type="ECO:0000313" key="2">
    <source>
        <dbReference type="EMBL" id="RTQ30686.1"/>
    </source>
</evidence>
<evidence type="ECO:0000313" key="3">
    <source>
        <dbReference type="Proteomes" id="UP000267418"/>
    </source>
</evidence>
<dbReference type="OrthoDB" id="9930221at2"/>
<reference evidence="2 3" key="1">
    <citation type="submission" date="2018-12" db="EMBL/GenBank/DDBJ databases">
        <title>The genome of Variovorax gossypii DSM 100435.</title>
        <authorList>
            <person name="Gao J."/>
            <person name="Sun J."/>
        </authorList>
    </citation>
    <scope>NUCLEOTIDE SEQUENCE [LARGE SCALE GENOMIC DNA]</scope>
    <source>
        <strain evidence="2 3">DSM 100435</strain>
    </source>
</reference>
<proteinExistence type="predicted"/>
<accession>A0A431TDF5</accession>